<comment type="cofactor">
    <cofactor evidence="8">
        <name>Zn(2+)</name>
        <dbReference type="ChEBI" id="CHEBI:29105"/>
    </cofactor>
</comment>
<evidence type="ECO:0000256" key="2">
    <source>
        <dbReference type="ARBA" id="ARBA00009780"/>
    </source>
</evidence>
<evidence type="ECO:0000313" key="10">
    <source>
        <dbReference type="Proteomes" id="UP001271007"/>
    </source>
</evidence>
<evidence type="ECO:0008006" key="11">
    <source>
        <dbReference type="Google" id="ProtNLM"/>
    </source>
</evidence>
<dbReference type="PANTHER" id="PTHR46187:SF1">
    <property type="entry name" value="ALKALINE PHYTOCERAMIDASE"/>
    <property type="match status" value="1"/>
</dbReference>
<evidence type="ECO:0000313" key="9">
    <source>
        <dbReference type="EMBL" id="KAK3052189.1"/>
    </source>
</evidence>
<feature type="binding site" evidence="8">
    <location>
        <position position="92"/>
    </location>
    <ligand>
        <name>Zn(2+)</name>
        <dbReference type="ChEBI" id="CHEBI:29105"/>
        <note>catalytic</note>
    </ligand>
</feature>
<keyword evidence="10" id="KW-1185">Reference proteome</keyword>
<dbReference type="GO" id="GO:0005789">
    <property type="term" value="C:endoplasmic reticulum membrane"/>
    <property type="evidence" value="ECO:0007669"/>
    <property type="project" value="TreeGrafter"/>
</dbReference>
<dbReference type="GO" id="GO:0046872">
    <property type="term" value="F:metal ion binding"/>
    <property type="evidence" value="ECO:0007669"/>
    <property type="project" value="UniProtKB-KW"/>
</dbReference>
<dbReference type="InterPro" id="IPR008901">
    <property type="entry name" value="ACER"/>
</dbReference>
<evidence type="ECO:0000256" key="8">
    <source>
        <dbReference type="PIRSR" id="PIRSR608901-2"/>
    </source>
</evidence>
<dbReference type="AlphaFoldDB" id="A0AAJ0DLI8"/>
<evidence type="ECO:0000256" key="5">
    <source>
        <dbReference type="ARBA" id="ARBA00022989"/>
    </source>
</evidence>
<evidence type="ECO:0000256" key="7">
    <source>
        <dbReference type="PIRSR" id="PIRSR608901-1"/>
    </source>
</evidence>
<organism evidence="9 10">
    <name type="scientific">Extremus antarcticus</name>
    <dbReference type="NCBI Taxonomy" id="702011"/>
    <lineage>
        <taxon>Eukaryota</taxon>
        <taxon>Fungi</taxon>
        <taxon>Dikarya</taxon>
        <taxon>Ascomycota</taxon>
        <taxon>Pezizomycotina</taxon>
        <taxon>Dothideomycetes</taxon>
        <taxon>Dothideomycetidae</taxon>
        <taxon>Mycosphaerellales</taxon>
        <taxon>Extremaceae</taxon>
        <taxon>Extremus</taxon>
    </lineage>
</organism>
<name>A0AAJ0DLI8_9PEZI</name>
<keyword evidence="8" id="KW-0862">Zinc</keyword>
<comment type="subcellular location">
    <subcellularLocation>
        <location evidence="1">Membrane</location>
        <topology evidence="1">Multi-pass membrane protein</topology>
    </subcellularLocation>
</comment>
<evidence type="ECO:0000256" key="3">
    <source>
        <dbReference type="ARBA" id="ARBA00022692"/>
    </source>
</evidence>
<protein>
    <recommendedName>
        <fullName evidence="11">Alkaline ceramidase</fullName>
    </recommendedName>
</protein>
<reference evidence="9" key="1">
    <citation type="submission" date="2023-04" db="EMBL/GenBank/DDBJ databases">
        <title>Black Yeasts Isolated from many extreme environments.</title>
        <authorList>
            <person name="Coleine C."/>
            <person name="Stajich J.E."/>
            <person name="Selbmann L."/>
        </authorList>
    </citation>
    <scope>NUCLEOTIDE SEQUENCE</scope>
    <source>
        <strain evidence="9">CCFEE 5312</strain>
    </source>
</reference>
<keyword evidence="4" id="KW-0378">Hydrolase</keyword>
<dbReference type="Pfam" id="PF05875">
    <property type="entry name" value="Ceramidase"/>
    <property type="match status" value="1"/>
</dbReference>
<keyword evidence="3" id="KW-0812">Transmembrane</keyword>
<proteinExistence type="inferred from homology"/>
<accession>A0AAJ0DLI8</accession>
<feature type="binding site" evidence="7">
    <location>
        <position position="39"/>
    </location>
    <ligand>
        <name>Ca(2+)</name>
        <dbReference type="ChEBI" id="CHEBI:29108"/>
    </ligand>
</feature>
<comment type="caution">
    <text evidence="9">The sequence shown here is derived from an EMBL/GenBank/DDBJ whole genome shotgun (WGS) entry which is preliminary data.</text>
</comment>
<dbReference type="GO" id="GO:0046514">
    <property type="term" value="P:ceramide catabolic process"/>
    <property type="evidence" value="ECO:0007669"/>
    <property type="project" value="TreeGrafter"/>
</dbReference>
<dbReference type="PANTHER" id="PTHR46187">
    <property type="entry name" value="ALKALINE CERAMIDASE 3"/>
    <property type="match status" value="1"/>
</dbReference>
<dbReference type="GO" id="GO:0046513">
    <property type="term" value="P:ceramide biosynthetic process"/>
    <property type="evidence" value="ECO:0007669"/>
    <property type="project" value="TreeGrafter"/>
</dbReference>
<evidence type="ECO:0000256" key="4">
    <source>
        <dbReference type="ARBA" id="ARBA00022801"/>
    </source>
</evidence>
<keyword evidence="7" id="KW-0106">Calcium</keyword>
<sequence length="103" mass="11581">MSWPLSVLYGAPHEPFWGAPSSHMNFCEEDYIVTTYIAEFFNTLTNLTYRMFIDALDSPGIIRAKRNNSIFDIATIPYWGLIGVGVASAAYHTVLNYHVSTLS</sequence>
<dbReference type="GO" id="GO:0016811">
    <property type="term" value="F:hydrolase activity, acting on carbon-nitrogen (but not peptide) bonds, in linear amides"/>
    <property type="evidence" value="ECO:0007669"/>
    <property type="project" value="InterPro"/>
</dbReference>
<evidence type="ECO:0000256" key="1">
    <source>
        <dbReference type="ARBA" id="ARBA00004141"/>
    </source>
</evidence>
<dbReference type="Proteomes" id="UP001271007">
    <property type="component" value="Unassembled WGS sequence"/>
</dbReference>
<keyword evidence="6" id="KW-0472">Membrane</keyword>
<gene>
    <name evidence="9" type="ORF">LTR09_006781</name>
</gene>
<evidence type="ECO:0000256" key="6">
    <source>
        <dbReference type="ARBA" id="ARBA00023136"/>
    </source>
</evidence>
<comment type="similarity">
    <text evidence="2">Belongs to the alkaline ceramidase family.</text>
</comment>
<keyword evidence="5" id="KW-1133">Transmembrane helix</keyword>
<keyword evidence="7" id="KW-0479">Metal-binding</keyword>
<feature type="binding site" evidence="7">
    <location>
        <position position="28"/>
    </location>
    <ligand>
        <name>Ca(2+)</name>
        <dbReference type="ChEBI" id="CHEBI:29108"/>
    </ligand>
</feature>
<dbReference type="EMBL" id="JAWDJX010000022">
    <property type="protein sequence ID" value="KAK3052189.1"/>
    <property type="molecule type" value="Genomic_DNA"/>
</dbReference>